<evidence type="ECO:0000256" key="2">
    <source>
        <dbReference type="ARBA" id="ARBA00023274"/>
    </source>
</evidence>
<dbReference type="GO" id="GO:0005840">
    <property type="term" value="C:ribosome"/>
    <property type="evidence" value="ECO:0007669"/>
    <property type="project" value="UniProtKB-KW"/>
</dbReference>
<dbReference type="AlphaFoldDB" id="A0A409VNH9"/>
<evidence type="ECO:0000313" key="5">
    <source>
        <dbReference type="Proteomes" id="UP000284706"/>
    </source>
</evidence>
<dbReference type="SUPFAM" id="SSF46911">
    <property type="entry name" value="Ribosomal protein S18"/>
    <property type="match status" value="1"/>
</dbReference>
<dbReference type="Gene3D" id="4.10.640.10">
    <property type="entry name" value="Ribosomal protein S18"/>
    <property type="match status" value="1"/>
</dbReference>
<dbReference type="OrthoDB" id="21463at2759"/>
<evidence type="ECO:0000256" key="3">
    <source>
        <dbReference type="ARBA" id="ARBA00035264"/>
    </source>
</evidence>
<dbReference type="GO" id="GO:0006412">
    <property type="term" value="P:translation"/>
    <property type="evidence" value="ECO:0007669"/>
    <property type="project" value="InterPro"/>
</dbReference>
<name>A0A409VNH9_9AGAR</name>
<proteinExistence type="predicted"/>
<dbReference type="InterPro" id="IPR036870">
    <property type="entry name" value="Ribosomal_bS18_sf"/>
</dbReference>
<dbReference type="Proteomes" id="UP000284706">
    <property type="component" value="Unassembled WGS sequence"/>
</dbReference>
<dbReference type="Pfam" id="PF01084">
    <property type="entry name" value="Ribosomal_S18"/>
    <property type="match status" value="1"/>
</dbReference>
<gene>
    <name evidence="4" type="ORF">CVT26_007057</name>
</gene>
<keyword evidence="2" id="KW-0687">Ribonucleoprotein</keyword>
<dbReference type="GO" id="GO:0003735">
    <property type="term" value="F:structural constituent of ribosome"/>
    <property type="evidence" value="ECO:0007669"/>
    <property type="project" value="InterPro"/>
</dbReference>
<dbReference type="InParanoid" id="A0A409VNH9"/>
<dbReference type="STRING" id="231916.A0A409VNH9"/>
<comment type="caution">
    <text evidence="4">The sequence shown here is derived from an EMBL/GenBank/DDBJ whole genome shotgun (WGS) entry which is preliminary data.</text>
</comment>
<sequence length="160" mass="18267">MFAARLRQACSRSYATGPPKTAGWVGDLHGILDKTAKEIQNAPKPIRRTNTLNYRLFHPDQVLTERALQYESCSKASSPRSRRPVAPSAALARRNDIFHQLQLDPRDFSTNRVVLSHFVTEMGKIKSRYETKLTVKNQRLLGRTIRRAKMMGVIPMLSKY</sequence>
<evidence type="ECO:0000256" key="1">
    <source>
        <dbReference type="ARBA" id="ARBA00022980"/>
    </source>
</evidence>
<keyword evidence="1" id="KW-0689">Ribosomal protein</keyword>
<accession>A0A409VNH9</accession>
<dbReference type="GO" id="GO:1990904">
    <property type="term" value="C:ribonucleoprotein complex"/>
    <property type="evidence" value="ECO:0007669"/>
    <property type="project" value="UniProtKB-KW"/>
</dbReference>
<protein>
    <recommendedName>
        <fullName evidence="3">Small ribosomal subunit protein bS18m</fullName>
    </recommendedName>
</protein>
<keyword evidence="5" id="KW-1185">Reference proteome</keyword>
<organism evidence="4 5">
    <name type="scientific">Gymnopilus dilepis</name>
    <dbReference type="NCBI Taxonomy" id="231916"/>
    <lineage>
        <taxon>Eukaryota</taxon>
        <taxon>Fungi</taxon>
        <taxon>Dikarya</taxon>
        <taxon>Basidiomycota</taxon>
        <taxon>Agaricomycotina</taxon>
        <taxon>Agaricomycetes</taxon>
        <taxon>Agaricomycetidae</taxon>
        <taxon>Agaricales</taxon>
        <taxon>Agaricineae</taxon>
        <taxon>Hymenogastraceae</taxon>
        <taxon>Gymnopilus</taxon>
    </lineage>
</organism>
<dbReference type="EMBL" id="NHYE01005607">
    <property type="protein sequence ID" value="PPQ67810.1"/>
    <property type="molecule type" value="Genomic_DNA"/>
</dbReference>
<evidence type="ECO:0000313" key="4">
    <source>
        <dbReference type="EMBL" id="PPQ67810.1"/>
    </source>
</evidence>
<dbReference type="PRINTS" id="PR00974">
    <property type="entry name" value="RIBOSOMALS18"/>
</dbReference>
<reference evidence="4 5" key="1">
    <citation type="journal article" date="2018" name="Evol. Lett.">
        <title>Horizontal gene cluster transfer increased hallucinogenic mushroom diversity.</title>
        <authorList>
            <person name="Reynolds H.T."/>
            <person name="Vijayakumar V."/>
            <person name="Gluck-Thaler E."/>
            <person name="Korotkin H.B."/>
            <person name="Matheny P.B."/>
            <person name="Slot J.C."/>
        </authorList>
    </citation>
    <scope>NUCLEOTIDE SEQUENCE [LARGE SCALE GENOMIC DNA]</scope>
    <source>
        <strain evidence="4 5">SRW20</strain>
    </source>
</reference>
<dbReference type="InterPro" id="IPR001648">
    <property type="entry name" value="Ribosomal_bS18"/>
</dbReference>